<proteinExistence type="predicted"/>
<evidence type="ECO:0000313" key="1">
    <source>
        <dbReference type="EMBL" id="ODS31468.1"/>
    </source>
</evidence>
<accession>A0A1E3X756</accession>
<sequence>MGIKEYFDRDIITECSIPITKKSETLIDNILNKYYYGSFSLSDMLKYVLITHSNYVKSKK</sequence>
<comment type="caution">
    <text evidence="1">The sequence shown here is derived from an EMBL/GenBank/DDBJ whole genome shotgun (WGS) entry which is preliminary data.</text>
</comment>
<dbReference type="EMBL" id="MAYW01000116">
    <property type="protein sequence ID" value="ODS31468.1"/>
    <property type="molecule type" value="Genomic_DNA"/>
</dbReference>
<evidence type="ECO:0000313" key="2">
    <source>
        <dbReference type="Proteomes" id="UP000094056"/>
    </source>
</evidence>
<organism evidence="1 2">
    <name type="scientific">Candidatus Scalindua rubra</name>
    <dbReference type="NCBI Taxonomy" id="1872076"/>
    <lineage>
        <taxon>Bacteria</taxon>
        <taxon>Pseudomonadati</taxon>
        <taxon>Planctomycetota</taxon>
        <taxon>Candidatus Brocadiia</taxon>
        <taxon>Candidatus Brocadiales</taxon>
        <taxon>Candidatus Scalinduaceae</taxon>
        <taxon>Candidatus Scalindua</taxon>
    </lineage>
</organism>
<dbReference type="Proteomes" id="UP000094056">
    <property type="component" value="Unassembled WGS sequence"/>
</dbReference>
<protein>
    <submittedName>
        <fullName evidence="1">Uncharacterized protein</fullName>
    </submittedName>
</protein>
<gene>
    <name evidence="1" type="ORF">SCARUB_03425</name>
</gene>
<reference evidence="1 2" key="1">
    <citation type="submission" date="2016-07" db="EMBL/GenBank/DDBJ databases">
        <title>Draft genome of Scalindua rubra, obtained from a brine-seawater interface in the Red Sea, sheds light on salt adaptation in anammox bacteria.</title>
        <authorList>
            <person name="Speth D.R."/>
            <person name="Lagkouvardos I."/>
            <person name="Wang Y."/>
            <person name="Qian P.-Y."/>
            <person name="Dutilh B.E."/>
            <person name="Jetten M.S."/>
        </authorList>
    </citation>
    <scope>NUCLEOTIDE SEQUENCE [LARGE SCALE GENOMIC DNA]</scope>
    <source>
        <strain evidence="1">BSI-1</strain>
    </source>
</reference>
<dbReference type="AlphaFoldDB" id="A0A1E3X756"/>
<name>A0A1E3X756_9BACT</name>